<evidence type="ECO:0000256" key="5">
    <source>
        <dbReference type="ARBA" id="ARBA00047942"/>
    </source>
</evidence>
<keyword evidence="3" id="KW-0808">Transferase</keyword>
<gene>
    <name evidence="7" type="ORF">GCM10017783_19030</name>
</gene>
<reference evidence="8" key="1">
    <citation type="journal article" date="2019" name="Int. J. Syst. Evol. Microbiol.">
        <title>The Global Catalogue of Microorganisms (GCM) 10K type strain sequencing project: providing services to taxonomists for standard genome sequencing and annotation.</title>
        <authorList>
            <consortium name="The Broad Institute Genomics Platform"/>
            <consortium name="The Broad Institute Genome Sequencing Center for Infectious Disease"/>
            <person name="Wu L."/>
            <person name="Ma J."/>
        </authorList>
    </citation>
    <scope>NUCLEOTIDE SEQUENCE [LARGE SCALE GENOMIC DNA]</scope>
    <source>
        <strain evidence="8">CGMCC 1.18439</strain>
    </source>
</reference>
<evidence type="ECO:0000259" key="6">
    <source>
        <dbReference type="Pfam" id="PF07669"/>
    </source>
</evidence>
<keyword evidence="2" id="KW-0489">Methyltransferase</keyword>
<dbReference type="Proteomes" id="UP000632154">
    <property type="component" value="Unassembled WGS sequence"/>
</dbReference>
<accession>A0ABQ3K7Q7</accession>
<evidence type="ECO:0000313" key="8">
    <source>
        <dbReference type="Proteomes" id="UP000632154"/>
    </source>
</evidence>
<feature type="domain" description="Type II methyltransferase M.TaqI-like" evidence="6">
    <location>
        <begin position="525"/>
        <end position="905"/>
    </location>
</feature>
<evidence type="ECO:0000256" key="2">
    <source>
        <dbReference type="ARBA" id="ARBA00022603"/>
    </source>
</evidence>
<keyword evidence="4" id="KW-0949">S-adenosyl-L-methionine</keyword>
<protein>
    <recommendedName>
        <fullName evidence="1">site-specific DNA-methyltransferase (adenine-specific)</fullName>
        <ecNumber evidence="1">2.1.1.72</ecNumber>
    </recommendedName>
</protein>
<dbReference type="SUPFAM" id="SSF53335">
    <property type="entry name" value="S-adenosyl-L-methionine-dependent methyltransferases"/>
    <property type="match status" value="1"/>
</dbReference>
<dbReference type="Pfam" id="PF07669">
    <property type="entry name" value="Eco57I"/>
    <property type="match status" value="1"/>
</dbReference>
<dbReference type="Gene3D" id="3.40.50.150">
    <property type="entry name" value="Vaccinia Virus protein VP39"/>
    <property type="match status" value="2"/>
</dbReference>
<evidence type="ECO:0000313" key="7">
    <source>
        <dbReference type="EMBL" id="GHG06661.1"/>
    </source>
</evidence>
<organism evidence="7 8">
    <name type="scientific">Deinococcus piscis</name>
    <dbReference type="NCBI Taxonomy" id="394230"/>
    <lineage>
        <taxon>Bacteria</taxon>
        <taxon>Thermotogati</taxon>
        <taxon>Deinococcota</taxon>
        <taxon>Deinococci</taxon>
        <taxon>Deinococcales</taxon>
        <taxon>Deinococcaceae</taxon>
        <taxon>Deinococcus</taxon>
    </lineage>
</organism>
<proteinExistence type="predicted"/>
<comment type="catalytic activity">
    <reaction evidence="5">
        <text>a 2'-deoxyadenosine in DNA + S-adenosyl-L-methionine = an N(6)-methyl-2'-deoxyadenosine in DNA + S-adenosyl-L-homocysteine + H(+)</text>
        <dbReference type="Rhea" id="RHEA:15197"/>
        <dbReference type="Rhea" id="RHEA-COMP:12418"/>
        <dbReference type="Rhea" id="RHEA-COMP:12419"/>
        <dbReference type="ChEBI" id="CHEBI:15378"/>
        <dbReference type="ChEBI" id="CHEBI:57856"/>
        <dbReference type="ChEBI" id="CHEBI:59789"/>
        <dbReference type="ChEBI" id="CHEBI:90615"/>
        <dbReference type="ChEBI" id="CHEBI:90616"/>
        <dbReference type="EC" id="2.1.1.72"/>
    </reaction>
</comment>
<dbReference type="InterPro" id="IPR011639">
    <property type="entry name" value="MethylTrfase_TaqI-like_dom"/>
</dbReference>
<dbReference type="EMBL" id="BNAL01000025">
    <property type="protein sequence ID" value="GHG06661.1"/>
    <property type="molecule type" value="Genomic_DNA"/>
</dbReference>
<dbReference type="RefSeq" id="WP_229839038.1">
    <property type="nucleotide sequence ID" value="NZ_BNAL01000025.1"/>
</dbReference>
<sequence length="1386" mass="154882">MTSTQLQHVRVYGLGLTDDFLLQLSDRAQTAKLAGATPSSYDLAPKMTLEEAVQDAWDDARKAWLRYQQHGTDVWAGWVRPLLRVLNYSFVGTGAASGKYAVSNLAETGDVPLHFTRHLDLDRVTDETGVRVSPHGLMQGYLNAEAEHLWGLVTNGETLRLLRDNAQVTRPAYAEFQIGDIMRTEDARAFRVLWLLLHRSRLRGGKQGPLEAWNEASKELGQRANDTLRDGVKQAAEALGTGFLRRNPELLERTRSGGLTPGDLYRACLNTVYQMVFLFVTEDRDLLFARREDGEYQPNAVTRARAAHYLTRTLRQKAGAVTGSSQHTDAYEAWERLLGYLRTGFEPLGLPALGSLLFQPNALSGLRLSNADFYAAVRSLSEISVNGSLRPVNYAALDSEELGSIYESLLELVPRIEVGPRFSLAVLPGNERKTTGSYYTPSSLIELLLESALDPVIENAVRDKLPEDAVAALKNLKVIDPACGSGHFLIAAARRIGARLAELEEETGQPSPRALRRATRTVIAHCIYGADINPMATELAKVALWLESQDAGKPLAFLDHRLRVGNSLLGTAPELMNAEDEIPEKVIRRQLYPAQKAQTLHLPDAAFSPLEGDDKKTVSELKKRNKAEREDLIKQAHGAQTLFNLTEDLAPITAMVKALGNIEPEDLLHVQTQEGTWAAIQRNPHMQNKKLLADAWAAAFVLPKVAGAPAITSYTLQALRDNPQAESLAPVRQAVAEAAAQYHFLHPHIEFPDVFGDAGKGGFDCVLGNPPWERIKLQEKEWFAQRVPEIATAPNAAARTKLIKDLKTERPQIYADFLRDLRQAEGESHFIRASGRYPLTGRGDVNTYAIFSEANRDSLNAHGRMGIIVPTGIATDDTTKFFFQDLMDGQNLVSLYDFENRNAIFPGVHRSFKFCTLGVSGKDDKQNAAQFVFFALNAEEVRDPDKAFTLSPQEIALLNPNTRTAPVFRSARDARITKEIYQRVPVLLNEATEENPWGIRFMAMFHMSNDSGLFRTAEQLQADGYTLDGNRYRKGTSELLPLYEAKLMHQFDHRFATYTPEGDTRDMTSAEKADANALPLPRYWVEAGEVESRLIQKDKDGRVIWEWDKGWLMGFRDITNATNERTALFGVEPRAAIGHTNPLFFAEVDARTQAALLANLNAFISDYSARQKVGGTHLTYGFLKQFPVLPPSSITHHLSSFITPRVLELTYTAHDLTAFARDLGYGGEPFVWNDDRRFWLRAELDALYFILYGIAREDVDYIMDTFPIVRRKGEAAHGTYRTKEAILRVYDELHALKLENIGFFKSLVPGGEPAGGWKVEQPEATPAISPLIKSQEAREAFMELIPNHPILADFAFQEELYANRAARSGQNTKQRWADYIVQCIRE</sequence>
<keyword evidence="8" id="KW-1185">Reference proteome</keyword>
<evidence type="ECO:0000256" key="4">
    <source>
        <dbReference type="ARBA" id="ARBA00022691"/>
    </source>
</evidence>
<dbReference type="EC" id="2.1.1.72" evidence="1"/>
<dbReference type="InterPro" id="IPR029063">
    <property type="entry name" value="SAM-dependent_MTases_sf"/>
</dbReference>
<comment type="caution">
    <text evidence="7">The sequence shown here is derived from an EMBL/GenBank/DDBJ whole genome shotgun (WGS) entry which is preliminary data.</text>
</comment>
<dbReference type="PRINTS" id="PR00507">
    <property type="entry name" value="N12N6MTFRASE"/>
</dbReference>
<name>A0ABQ3K7Q7_9DEIO</name>
<evidence type="ECO:0000256" key="1">
    <source>
        <dbReference type="ARBA" id="ARBA00011900"/>
    </source>
</evidence>
<dbReference type="InterPro" id="IPR050953">
    <property type="entry name" value="N4_N6_ade-DNA_methylase"/>
</dbReference>
<dbReference type="PANTHER" id="PTHR33841">
    <property type="entry name" value="DNA METHYLTRANSFERASE YEEA-RELATED"/>
    <property type="match status" value="1"/>
</dbReference>
<dbReference type="PANTHER" id="PTHR33841:SF1">
    <property type="entry name" value="DNA METHYLTRANSFERASE A"/>
    <property type="match status" value="1"/>
</dbReference>
<evidence type="ECO:0000256" key="3">
    <source>
        <dbReference type="ARBA" id="ARBA00022679"/>
    </source>
</evidence>